<accession>A0A4C1ZVT8</accession>
<reference evidence="1 2" key="1">
    <citation type="journal article" date="2019" name="Commun. Biol.">
        <title>The bagworm genome reveals a unique fibroin gene that provides high tensile strength.</title>
        <authorList>
            <person name="Kono N."/>
            <person name="Nakamura H."/>
            <person name="Ohtoshi R."/>
            <person name="Tomita M."/>
            <person name="Numata K."/>
            <person name="Arakawa K."/>
        </authorList>
    </citation>
    <scope>NUCLEOTIDE SEQUENCE [LARGE SCALE GENOMIC DNA]</scope>
</reference>
<name>A0A4C1ZVT8_EUMVA</name>
<protein>
    <submittedName>
        <fullName evidence="1">Uncharacterized protein</fullName>
    </submittedName>
</protein>
<gene>
    <name evidence="1" type="ORF">EVAR_95567_1</name>
</gene>
<keyword evidence="2" id="KW-1185">Reference proteome</keyword>
<comment type="caution">
    <text evidence="1">The sequence shown here is derived from an EMBL/GenBank/DDBJ whole genome shotgun (WGS) entry which is preliminary data.</text>
</comment>
<sequence>MQNQNEELLMQQLLLLHQPAHGLPHHWLLGTQYLEKYPILAKGCPETPSARERVRRQWERLSQQHGRHIEIG</sequence>
<dbReference type="Proteomes" id="UP000299102">
    <property type="component" value="Unassembled WGS sequence"/>
</dbReference>
<organism evidence="1 2">
    <name type="scientific">Eumeta variegata</name>
    <name type="common">Bagworm moth</name>
    <name type="synonym">Eumeta japonica</name>
    <dbReference type="NCBI Taxonomy" id="151549"/>
    <lineage>
        <taxon>Eukaryota</taxon>
        <taxon>Metazoa</taxon>
        <taxon>Ecdysozoa</taxon>
        <taxon>Arthropoda</taxon>
        <taxon>Hexapoda</taxon>
        <taxon>Insecta</taxon>
        <taxon>Pterygota</taxon>
        <taxon>Neoptera</taxon>
        <taxon>Endopterygota</taxon>
        <taxon>Lepidoptera</taxon>
        <taxon>Glossata</taxon>
        <taxon>Ditrysia</taxon>
        <taxon>Tineoidea</taxon>
        <taxon>Psychidae</taxon>
        <taxon>Oiketicinae</taxon>
        <taxon>Eumeta</taxon>
    </lineage>
</organism>
<evidence type="ECO:0000313" key="1">
    <source>
        <dbReference type="EMBL" id="GBP90903.1"/>
    </source>
</evidence>
<proteinExistence type="predicted"/>
<dbReference type="EMBL" id="BGZK01002124">
    <property type="protein sequence ID" value="GBP90903.1"/>
    <property type="molecule type" value="Genomic_DNA"/>
</dbReference>
<evidence type="ECO:0000313" key="2">
    <source>
        <dbReference type="Proteomes" id="UP000299102"/>
    </source>
</evidence>
<dbReference type="AlphaFoldDB" id="A0A4C1ZVT8"/>